<dbReference type="AlphaFoldDB" id="A0A5N5RKX1"/>
<keyword evidence="1" id="KW-1133">Transmembrane helix</keyword>
<evidence type="ECO:0000256" key="1">
    <source>
        <dbReference type="SAM" id="Phobius"/>
    </source>
</evidence>
<evidence type="ECO:0000313" key="3">
    <source>
        <dbReference type="Proteomes" id="UP000326336"/>
    </source>
</evidence>
<dbReference type="Proteomes" id="UP000326336">
    <property type="component" value="Unassembled WGS sequence"/>
</dbReference>
<keyword evidence="1" id="KW-0812">Transmembrane</keyword>
<feature type="transmembrane region" description="Helical" evidence="1">
    <location>
        <begin position="327"/>
        <end position="349"/>
    </location>
</feature>
<feature type="transmembrane region" description="Helical" evidence="1">
    <location>
        <begin position="289"/>
        <end position="306"/>
    </location>
</feature>
<name>A0A5N5RKX1_9BIFI</name>
<keyword evidence="1" id="KW-0472">Membrane</keyword>
<dbReference type="RefSeq" id="WP_151916351.1">
    <property type="nucleotide sequence ID" value="NZ_RQSP01000006.1"/>
</dbReference>
<feature type="transmembrane region" description="Helical" evidence="1">
    <location>
        <begin position="21"/>
        <end position="38"/>
    </location>
</feature>
<dbReference type="OrthoDB" id="3716589at2"/>
<proteinExistence type="predicted"/>
<protein>
    <recommendedName>
        <fullName evidence="4">ABC transporter permease</fullName>
    </recommendedName>
</protein>
<reference evidence="2 3" key="1">
    <citation type="journal article" date="2019" name="Int. J. Syst. Evol. Microbiol.">
        <title>Bifidobacterium jacchi sp. nov., isolated from the faeces of a baby common marmoset (Callithrix jacchus).</title>
        <authorList>
            <person name="Modesto M."/>
            <person name="Watanabe K."/>
            <person name="Arita M."/>
            <person name="Satti M."/>
            <person name="Oki K."/>
            <person name="Sciavilla P."/>
            <person name="Patavino C."/>
            <person name="Camma C."/>
            <person name="Michelini S."/>
            <person name="Sgorbati B."/>
            <person name="Mattarelli P."/>
        </authorList>
    </citation>
    <scope>NUCLEOTIDE SEQUENCE [LARGE SCALE GENOMIC DNA]</scope>
    <source>
        <strain evidence="2 3">MRM 9.3</strain>
    </source>
</reference>
<feature type="transmembrane region" description="Helical" evidence="1">
    <location>
        <begin position="369"/>
        <end position="390"/>
    </location>
</feature>
<sequence length="402" mass="41785">MRLASICSEALRNIGSGTSRAVTMLIAVLFAGTLLGGYEAVSVVALENEAAARITAYADTKVVVGSNVSIDGKVCDRLSSVPGGPERSGAVRRADAIAPKSTPTRDVSTYEITPGMIGMLIAGGNGVVDGVGVVDDAAAASGSAQSGDAVGDAAGTPTKPRIAASSRIDTSGIWVSRELAADFGLTVGTRFETTTGTTTVAGVFDWPNDGRDTRFAYAMLVPASPSQGVFEECWAKQWPTTAQTDELLYSTVVASNDSEPGAAGVTEINKSFDSRYDAQVAYAGRMTRWMPYVALAVGLLLGLIAVRRRRLEYAGALHSGQSKGAQLLGIALETLIWAGLGALCSGSLLTTYGVRAARSDVLAVLIAAWRSPLALFAGAMVAALAAGSLIRESQLFRYFKNR</sequence>
<evidence type="ECO:0008006" key="4">
    <source>
        <dbReference type="Google" id="ProtNLM"/>
    </source>
</evidence>
<dbReference type="EMBL" id="RQSP01000006">
    <property type="protein sequence ID" value="KAB5607947.1"/>
    <property type="molecule type" value="Genomic_DNA"/>
</dbReference>
<gene>
    <name evidence="2" type="ORF">EHS19_03205</name>
</gene>
<accession>A0A5N5RKX1</accession>
<evidence type="ECO:0000313" key="2">
    <source>
        <dbReference type="EMBL" id="KAB5607947.1"/>
    </source>
</evidence>
<keyword evidence="3" id="KW-1185">Reference proteome</keyword>
<organism evidence="2 3">
    <name type="scientific">Bifidobacterium jacchi</name>
    <dbReference type="NCBI Taxonomy" id="2490545"/>
    <lineage>
        <taxon>Bacteria</taxon>
        <taxon>Bacillati</taxon>
        <taxon>Actinomycetota</taxon>
        <taxon>Actinomycetes</taxon>
        <taxon>Bifidobacteriales</taxon>
        <taxon>Bifidobacteriaceae</taxon>
        <taxon>Bifidobacterium</taxon>
    </lineage>
</organism>
<comment type="caution">
    <text evidence="2">The sequence shown here is derived from an EMBL/GenBank/DDBJ whole genome shotgun (WGS) entry which is preliminary data.</text>
</comment>